<dbReference type="AlphaFoldDB" id="A0A7I7T3J5"/>
<keyword evidence="2" id="KW-1133">Transmembrane helix</keyword>
<reference evidence="3 4" key="1">
    <citation type="journal article" date="2019" name="Emerg. Microbes Infect.">
        <title>Comprehensive subspecies identification of 175 nontuberculous mycobacteria species based on 7547 genomic profiles.</title>
        <authorList>
            <person name="Matsumoto Y."/>
            <person name="Kinjo T."/>
            <person name="Motooka D."/>
            <person name="Nabeya D."/>
            <person name="Jung N."/>
            <person name="Uechi K."/>
            <person name="Horii T."/>
            <person name="Iida T."/>
            <person name="Fujita J."/>
            <person name="Nakamura S."/>
        </authorList>
    </citation>
    <scope>NUCLEOTIDE SEQUENCE [LARGE SCALE GENOMIC DNA]</scope>
    <source>
        <strain evidence="3 4">JCM 30396</strain>
    </source>
</reference>
<evidence type="ECO:0000313" key="3">
    <source>
        <dbReference type="EMBL" id="BBY63433.1"/>
    </source>
</evidence>
<proteinExistence type="predicted"/>
<keyword evidence="2" id="KW-0812">Transmembrane</keyword>
<gene>
    <name evidence="3" type="ORF">MHEL_16760</name>
</gene>
<feature type="compositionally biased region" description="Low complexity" evidence="1">
    <location>
        <begin position="72"/>
        <end position="96"/>
    </location>
</feature>
<keyword evidence="2" id="KW-0472">Membrane</keyword>
<keyword evidence="4" id="KW-1185">Reference proteome</keyword>
<dbReference type="Proteomes" id="UP000467148">
    <property type="component" value="Chromosome"/>
</dbReference>
<name>A0A7I7T3J5_9MYCO</name>
<protein>
    <submittedName>
        <fullName evidence="3">Uncharacterized protein</fullName>
    </submittedName>
</protein>
<feature type="compositionally biased region" description="Low complexity" evidence="1">
    <location>
        <begin position="117"/>
        <end position="138"/>
    </location>
</feature>
<feature type="region of interest" description="Disordered" evidence="1">
    <location>
        <begin position="1"/>
        <end position="24"/>
    </location>
</feature>
<dbReference type="EMBL" id="AP022596">
    <property type="protein sequence ID" value="BBY63433.1"/>
    <property type="molecule type" value="Genomic_DNA"/>
</dbReference>
<feature type="transmembrane region" description="Helical" evidence="2">
    <location>
        <begin position="32"/>
        <end position="52"/>
    </location>
</feature>
<evidence type="ECO:0000313" key="4">
    <source>
        <dbReference type="Proteomes" id="UP000467148"/>
    </source>
</evidence>
<evidence type="ECO:0000256" key="1">
    <source>
        <dbReference type="SAM" id="MobiDB-lite"/>
    </source>
</evidence>
<sequence>MRPRLTVLSLPVGKDADEEMGDGGHDGQQNTLIYVSGVAAILLLVLLVYAVMDTAESSQRQDGPVVYAPAITTTPTTTSRTTTRTTTTRSTQLSTTELNPTSAPPSPSETAGELTVPPETDYSTPTTTVTMTNPYATTSPPNAGRT</sequence>
<dbReference type="KEGG" id="mhev:MHEL_16760"/>
<feature type="region of interest" description="Disordered" evidence="1">
    <location>
        <begin position="56"/>
        <end position="146"/>
    </location>
</feature>
<organism evidence="3 4">
    <name type="scientific">Mycolicibacterium helvum</name>
    <dbReference type="NCBI Taxonomy" id="1534349"/>
    <lineage>
        <taxon>Bacteria</taxon>
        <taxon>Bacillati</taxon>
        <taxon>Actinomycetota</taxon>
        <taxon>Actinomycetes</taxon>
        <taxon>Mycobacteriales</taxon>
        <taxon>Mycobacteriaceae</taxon>
        <taxon>Mycolicibacterium</taxon>
    </lineage>
</organism>
<evidence type="ECO:0000256" key="2">
    <source>
        <dbReference type="SAM" id="Phobius"/>
    </source>
</evidence>
<accession>A0A7I7T3J5</accession>